<dbReference type="OrthoDB" id="6356248at2759"/>
<dbReference type="InterPro" id="IPR050895">
    <property type="entry name" value="XK-related_scramblase"/>
</dbReference>
<evidence type="ECO:0000313" key="10">
    <source>
        <dbReference type="Proteomes" id="UP000594262"/>
    </source>
</evidence>
<dbReference type="Pfam" id="PF09815">
    <property type="entry name" value="XK-related"/>
    <property type="match status" value="1"/>
</dbReference>
<feature type="transmembrane region" description="Helical" evidence="7">
    <location>
        <begin position="325"/>
        <end position="341"/>
    </location>
</feature>
<evidence type="ECO:0000313" key="9">
    <source>
        <dbReference type="EnsemblMetazoa" id="CLYHEMP006247.2"/>
    </source>
</evidence>
<keyword evidence="4 7" id="KW-0812">Transmembrane</keyword>
<dbReference type="Proteomes" id="UP000594262">
    <property type="component" value="Unplaced"/>
</dbReference>
<reference evidence="9" key="1">
    <citation type="submission" date="2021-01" db="UniProtKB">
        <authorList>
            <consortium name="EnsemblMetazoa"/>
        </authorList>
    </citation>
    <scope>IDENTIFICATION</scope>
</reference>
<evidence type="ECO:0000256" key="7">
    <source>
        <dbReference type="RuleBase" id="RU910716"/>
    </source>
</evidence>
<keyword evidence="10" id="KW-1185">Reference proteome</keyword>
<feature type="transmembrane region" description="Helical" evidence="7">
    <location>
        <begin position="104"/>
        <end position="124"/>
    </location>
</feature>
<comment type="similarity">
    <text evidence="2 7">Belongs to the XK family.</text>
</comment>
<dbReference type="PANTHER" id="PTHR16024:SF6">
    <property type="entry name" value="XK-RELATED PROTEIN"/>
    <property type="match status" value="1"/>
</dbReference>
<evidence type="ECO:0000256" key="6">
    <source>
        <dbReference type="ARBA" id="ARBA00023136"/>
    </source>
</evidence>
<feature type="compositionally biased region" description="Polar residues" evidence="8">
    <location>
        <begin position="484"/>
        <end position="495"/>
    </location>
</feature>
<evidence type="ECO:0000256" key="1">
    <source>
        <dbReference type="ARBA" id="ARBA00004651"/>
    </source>
</evidence>
<feature type="transmembrane region" description="Helical" evidence="7">
    <location>
        <begin position="284"/>
        <end position="305"/>
    </location>
</feature>
<protein>
    <recommendedName>
        <fullName evidence="7">XK-related protein</fullName>
    </recommendedName>
</protein>
<evidence type="ECO:0000256" key="5">
    <source>
        <dbReference type="ARBA" id="ARBA00022989"/>
    </source>
</evidence>
<keyword evidence="6 7" id="KW-0472">Membrane</keyword>
<feature type="transmembrane region" description="Helical" evidence="7">
    <location>
        <begin position="221"/>
        <end position="241"/>
    </location>
</feature>
<evidence type="ECO:0000256" key="4">
    <source>
        <dbReference type="ARBA" id="ARBA00022692"/>
    </source>
</evidence>
<evidence type="ECO:0000256" key="2">
    <source>
        <dbReference type="ARBA" id="ARBA00008789"/>
    </source>
</evidence>
<organism evidence="9 10">
    <name type="scientific">Clytia hemisphaerica</name>
    <dbReference type="NCBI Taxonomy" id="252671"/>
    <lineage>
        <taxon>Eukaryota</taxon>
        <taxon>Metazoa</taxon>
        <taxon>Cnidaria</taxon>
        <taxon>Hydrozoa</taxon>
        <taxon>Hydroidolina</taxon>
        <taxon>Leptothecata</taxon>
        <taxon>Obeliida</taxon>
        <taxon>Clytiidae</taxon>
        <taxon>Clytia</taxon>
    </lineage>
</organism>
<feature type="transmembrane region" description="Helical" evidence="7">
    <location>
        <begin position="375"/>
        <end position="401"/>
    </location>
</feature>
<dbReference type="EnsemblMetazoa" id="CLYHEMT006247.2">
    <property type="protein sequence ID" value="CLYHEMP006247.2"/>
    <property type="gene ID" value="CLYHEMG006247"/>
</dbReference>
<dbReference type="PANTHER" id="PTHR16024">
    <property type="entry name" value="XK-RELATED PROTEIN"/>
    <property type="match status" value="1"/>
</dbReference>
<feature type="transmembrane region" description="Helical" evidence="7">
    <location>
        <begin position="350"/>
        <end position="369"/>
    </location>
</feature>
<dbReference type="AlphaFoldDB" id="A0A7M5UYH5"/>
<dbReference type="InterPro" id="IPR018629">
    <property type="entry name" value="XK-rel"/>
</dbReference>
<feature type="compositionally biased region" description="Basic and acidic residues" evidence="8">
    <location>
        <begin position="445"/>
        <end position="457"/>
    </location>
</feature>
<evidence type="ECO:0000256" key="8">
    <source>
        <dbReference type="SAM" id="MobiDB-lite"/>
    </source>
</evidence>
<evidence type="ECO:0000256" key="3">
    <source>
        <dbReference type="ARBA" id="ARBA00022475"/>
    </source>
</evidence>
<comment type="subcellular location">
    <subcellularLocation>
        <location evidence="1">Cell membrane</location>
        <topology evidence="1">Multi-pass membrane protein</topology>
    </subcellularLocation>
    <subcellularLocation>
        <location evidence="7">Membrane</location>
        <topology evidence="7">Multi-pass membrane protein</topology>
    </subcellularLocation>
</comment>
<name>A0A7M5UYH5_9CNID</name>
<dbReference type="GO" id="GO:0005886">
    <property type="term" value="C:plasma membrane"/>
    <property type="evidence" value="ECO:0007669"/>
    <property type="project" value="UniProtKB-SubCell"/>
</dbReference>
<proteinExistence type="inferred from homology"/>
<keyword evidence="3" id="KW-1003">Cell membrane</keyword>
<keyword evidence="5 7" id="KW-1133">Transmembrane helix</keyword>
<feature type="region of interest" description="Disordered" evidence="8">
    <location>
        <begin position="429"/>
        <end position="502"/>
    </location>
</feature>
<sequence>MSMANRNHLNLHKEEADPITNHDDFGDDNQGLDVVDQGISRQKPPLTNFDTVDLGFTRKPGSVYRPEKADLIDCFIAVVSICTYLGDIGTDILAAYNYFNQSQWSWFTPTIILIILPSFVLQLFSSRWYHDDEQGQSTLSYFLHFLQLSTIERYMKAFWYGTKTLISSKPKQEDFSRYLEGWRDVTLLRLFECFLESAPQVVLQLYILSTFGRRITLFQDWVIISAISLSIGSIGWSMVSYSHALRLCNKRKGFSICGYTFQVIYRLSMISSRVAALTLFTTEFGWIVVPVVFIHWLAMVIWLSYEGSEFCAHSNRCFQITLERIFAIVMGVVYVFCFISVKEGTTRARVMAYYIIFFIENSLLIAIWYPTRSQIGILEIGAIVFTWGGFLIGLLSMLAYYKFFHPKQDITEGWCNCCCRKEGQNYECNTSSHDSEEQATPKISPGDERSVHSERKTPHMRRSLSVDVELSTPSPKRRRAKIDSPSTNAKQNGSYGATEESPVRLKKGNDVLMLVPAQNGGHIVSYTVDVKRSVSFDHSGKVSKFFV</sequence>
<accession>A0A7M5UYH5</accession>